<evidence type="ECO:0000313" key="2">
    <source>
        <dbReference type="EMBL" id="RBI87619.1"/>
    </source>
</evidence>
<dbReference type="PANTHER" id="PTHR36505:SF1">
    <property type="entry name" value="BLR1072 PROTEIN"/>
    <property type="match status" value="1"/>
</dbReference>
<dbReference type="SUPFAM" id="SSF50346">
    <property type="entry name" value="PRC-barrel domain"/>
    <property type="match status" value="1"/>
</dbReference>
<dbReference type="InterPro" id="IPR011033">
    <property type="entry name" value="PRC_barrel-like_sf"/>
</dbReference>
<evidence type="ECO:0000259" key="1">
    <source>
        <dbReference type="Pfam" id="PF05239"/>
    </source>
</evidence>
<dbReference type="InterPro" id="IPR027275">
    <property type="entry name" value="PRC-brl_dom"/>
</dbReference>
<gene>
    <name evidence="2" type="ORF">DRV85_01450</name>
</gene>
<dbReference type="AlphaFoldDB" id="A0A365UDK1"/>
<protein>
    <recommendedName>
        <fullName evidence="1">PRC-barrel domain-containing protein</fullName>
    </recommendedName>
</protein>
<feature type="domain" description="PRC-barrel" evidence="1">
    <location>
        <begin position="92"/>
        <end position="157"/>
    </location>
</feature>
<evidence type="ECO:0000313" key="3">
    <source>
        <dbReference type="Proteomes" id="UP000253370"/>
    </source>
</evidence>
<dbReference type="PANTHER" id="PTHR36505">
    <property type="entry name" value="BLR1072 PROTEIN"/>
    <property type="match status" value="1"/>
</dbReference>
<dbReference type="Gene3D" id="2.30.30.240">
    <property type="entry name" value="PRC-barrel domain"/>
    <property type="match status" value="1"/>
</dbReference>
<dbReference type="Proteomes" id="UP000253370">
    <property type="component" value="Unassembled WGS sequence"/>
</dbReference>
<dbReference type="EMBL" id="QNTQ01000001">
    <property type="protein sequence ID" value="RBI87619.1"/>
    <property type="molecule type" value="Genomic_DNA"/>
</dbReference>
<keyword evidence="3" id="KW-1185">Reference proteome</keyword>
<name>A0A365UDK1_9RHOB</name>
<proteinExistence type="predicted"/>
<accession>A0A365UDK1</accession>
<comment type="caution">
    <text evidence="2">The sequence shown here is derived from an EMBL/GenBank/DDBJ whole genome shotgun (WGS) entry which is preliminary data.</text>
</comment>
<organism evidence="2 3">
    <name type="scientific">Rhodosalinus halophilus</name>
    <dbReference type="NCBI Taxonomy" id="2259333"/>
    <lineage>
        <taxon>Bacteria</taxon>
        <taxon>Pseudomonadati</taxon>
        <taxon>Pseudomonadota</taxon>
        <taxon>Alphaproteobacteria</taxon>
        <taxon>Rhodobacterales</taxon>
        <taxon>Paracoccaceae</taxon>
        <taxon>Rhodosalinus</taxon>
    </lineage>
</organism>
<sequence>MLFRTARPADRATIPMPARRARRRPKEEDMTKFTTTAALFAATALTAAPLAAQDEQADMTAPIQDAEVVPLTQWTYDDLYAEGVSAEAFIDDMEVYSPNGEEIGDMEDIILSPEGDVIAIVAEVGGFWDIGDTHVSVPFEEVEMTDDGEGITVPVTEETVEDYDFAADTFDPQAMSDETMPGVDDAMFAPRAWRASELIGDYARLRDGDTFMNYGYVSDLVLSEGQVEAVVVQPTGAYGGVGYRAYPYYGYADGAGWTAGSPYYDMPYREQDVEDMQRFDYGDFTS</sequence>
<dbReference type="Pfam" id="PF05239">
    <property type="entry name" value="PRC"/>
    <property type="match status" value="1"/>
</dbReference>
<reference evidence="2 3" key="1">
    <citation type="submission" date="2018-07" db="EMBL/GenBank/DDBJ databases">
        <title>Rhodosalinus sp. strain E84T genomic sequence and assembly.</title>
        <authorList>
            <person name="Liu Z.-W."/>
            <person name="Lu D.-C."/>
        </authorList>
    </citation>
    <scope>NUCLEOTIDE SEQUENCE [LARGE SCALE GENOMIC DNA]</scope>
    <source>
        <strain evidence="2 3">E84</strain>
    </source>
</reference>